<name>A0A6B2JSA6_9RHOB</name>
<dbReference type="Pfam" id="PF02954">
    <property type="entry name" value="HTH_8"/>
    <property type="match status" value="1"/>
</dbReference>
<keyword evidence="5" id="KW-0804">Transcription</keyword>
<keyword evidence="4" id="KW-0805">Transcription regulation</keyword>
<dbReference type="Gene3D" id="3.40.50.2300">
    <property type="match status" value="1"/>
</dbReference>
<keyword evidence="3" id="KW-0902">Two-component regulatory system</keyword>
<dbReference type="Pfam" id="PF00158">
    <property type="entry name" value="Sigma54_activat"/>
    <property type="match status" value="1"/>
</dbReference>
<keyword evidence="2" id="KW-0067">ATP-binding</keyword>
<evidence type="ECO:0000259" key="8">
    <source>
        <dbReference type="PROSITE" id="PS50110"/>
    </source>
</evidence>
<dbReference type="RefSeq" id="WP_163892421.1">
    <property type="nucleotide sequence ID" value="NZ_JAAFYS010000002.1"/>
</dbReference>
<dbReference type="Pfam" id="PF25601">
    <property type="entry name" value="AAA_lid_14"/>
    <property type="match status" value="1"/>
</dbReference>
<sequence>MSARLHVVDDDPDHLASLCDLLGAAGHEAVPFTGAAPAIEAALEAPPALILSDLRMPGLDGIGLIGALKEQGVDLPVILLTGHGDVEHAVRAMRAGAEDFLEKPYDAEHLLSVVERTLKTGRLKAEVARLQRRLEPEEDLIGESRAMDEVRRRLSELAAVDIDVVLVGETGTGKELAARILHRRGPRRTGRFVAVNCASLPETGADEALFGPPPGAGGFVGEARGGTLYLDHIETLSPALQPKLLRVLESRRDDAEGGFRVVASSSRPLVEAIREGAFREDLYYRIAGYVLPLPPLREIATDIPALFAHFLSAAAARFGREAPEPDFRARRALQAHHWPGNAHELRLAADRYILGLAGQEAGTGAARAGGEQTLRDLVADFESREIARVLDRCGGNTDRAARILGLPRRTLNDKIARSPLLRNGRK</sequence>
<dbReference type="GO" id="GO:0043565">
    <property type="term" value="F:sequence-specific DNA binding"/>
    <property type="evidence" value="ECO:0007669"/>
    <property type="project" value="InterPro"/>
</dbReference>
<feature type="domain" description="Response regulatory" evidence="8">
    <location>
        <begin position="4"/>
        <end position="118"/>
    </location>
</feature>
<dbReference type="SUPFAM" id="SSF46689">
    <property type="entry name" value="Homeodomain-like"/>
    <property type="match status" value="1"/>
</dbReference>
<protein>
    <submittedName>
        <fullName evidence="9">Sigma-54-dependent Fis family transcriptional regulator</fullName>
    </submittedName>
</protein>
<dbReference type="InterPro" id="IPR003593">
    <property type="entry name" value="AAA+_ATPase"/>
</dbReference>
<dbReference type="Gene3D" id="1.10.10.60">
    <property type="entry name" value="Homeodomain-like"/>
    <property type="match status" value="1"/>
</dbReference>
<dbReference type="InterPro" id="IPR001789">
    <property type="entry name" value="Sig_transdc_resp-reg_receiver"/>
</dbReference>
<evidence type="ECO:0000256" key="2">
    <source>
        <dbReference type="ARBA" id="ARBA00022840"/>
    </source>
</evidence>
<feature type="domain" description="Sigma-54 factor interaction" evidence="7">
    <location>
        <begin position="140"/>
        <end position="354"/>
    </location>
</feature>
<dbReference type="Pfam" id="PF00072">
    <property type="entry name" value="Response_reg"/>
    <property type="match status" value="1"/>
</dbReference>
<dbReference type="CDD" id="cd00009">
    <property type="entry name" value="AAA"/>
    <property type="match status" value="1"/>
</dbReference>
<dbReference type="GO" id="GO:0000160">
    <property type="term" value="P:phosphorelay signal transduction system"/>
    <property type="evidence" value="ECO:0007669"/>
    <property type="project" value="UniProtKB-KW"/>
</dbReference>
<evidence type="ECO:0000256" key="5">
    <source>
        <dbReference type="ARBA" id="ARBA00023163"/>
    </source>
</evidence>
<feature type="modified residue" description="4-aspartylphosphate" evidence="6">
    <location>
        <position position="53"/>
    </location>
</feature>
<comment type="caution">
    <text evidence="9">The sequence shown here is derived from an EMBL/GenBank/DDBJ whole genome shotgun (WGS) entry which is preliminary data.</text>
</comment>
<dbReference type="SUPFAM" id="SSF52172">
    <property type="entry name" value="CheY-like"/>
    <property type="match status" value="1"/>
</dbReference>
<dbReference type="Proteomes" id="UP000474757">
    <property type="component" value="Unassembled WGS sequence"/>
</dbReference>
<dbReference type="InterPro" id="IPR027417">
    <property type="entry name" value="P-loop_NTPase"/>
</dbReference>
<dbReference type="InterPro" id="IPR058031">
    <property type="entry name" value="AAA_lid_NorR"/>
</dbReference>
<dbReference type="PROSITE" id="PS50110">
    <property type="entry name" value="RESPONSE_REGULATORY"/>
    <property type="match status" value="1"/>
</dbReference>
<dbReference type="InterPro" id="IPR002078">
    <property type="entry name" value="Sigma_54_int"/>
</dbReference>
<dbReference type="InterPro" id="IPR009057">
    <property type="entry name" value="Homeodomain-like_sf"/>
</dbReference>
<evidence type="ECO:0000313" key="10">
    <source>
        <dbReference type="Proteomes" id="UP000474757"/>
    </source>
</evidence>
<dbReference type="PANTHER" id="PTHR32071:SF57">
    <property type="entry name" value="C4-DICARBOXYLATE TRANSPORT TRANSCRIPTIONAL REGULATORY PROTEIN DCTD"/>
    <property type="match status" value="1"/>
</dbReference>
<evidence type="ECO:0000256" key="6">
    <source>
        <dbReference type="PROSITE-ProRule" id="PRU00169"/>
    </source>
</evidence>
<dbReference type="AlphaFoldDB" id="A0A6B2JSA6"/>
<dbReference type="SMART" id="SM00448">
    <property type="entry name" value="REC"/>
    <property type="match status" value="1"/>
</dbReference>
<dbReference type="Gene3D" id="3.40.50.300">
    <property type="entry name" value="P-loop containing nucleotide triphosphate hydrolases"/>
    <property type="match status" value="1"/>
</dbReference>
<evidence type="ECO:0000256" key="1">
    <source>
        <dbReference type="ARBA" id="ARBA00022741"/>
    </source>
</evidence>
<dbReference type="InterPro" id="IPR011006">
    <property type="entry name" value="CheY-like_superfamily"/>
</dbReference>
<reference evidence="9 10" key="1">
    <citation type="submission" date="2020-02" db="EMBL/GenBank/DDBJ databases">
        <title>Pseudoroseicyclus tamarix, sp. nov., isolated from offshore sediment of a Tamarix chinensis forest.</title>
        <authorList>
            <person name="Gai Y."/>
        </authorList>
    </citation>
    <scope>NUCLEOTIDE SEQUENCE [LARGE SCALE GENOMIC DNA]</scope>
    <source>
        <strain evidence="9 10">CLL3-39</strain>
    </source>
</reference>
<evidence type="ECO:0000259" key="7">
    <source>
        <dbReference type="PROSITE" id="PS50045"/>
    </source>
</evidence>
<gene>
    <name evidence="9" type="ORF">GZA08_09030</name>
</gene>
<dbReference type="EMBL" id="JAAGAB010000002">
    <property type="protein sequence ID" value="NDV01108.1"/>
    <property type="molecule type" value="Genomic_DNA"/>
</dbReference>
<evidence type="ECO:0000313" key="9">
    <source>
        <dbReference type="EMBL" id="NDV01108.1"/>
    </source>
</evidence>
<dbReference type="GO" id="GO:0006355">
    <property type="term" value="P:regulation of DNA-templated transcription"/>
    <property type="evidence" value="ECO:0007669"/>
    <property type="project" value="InterPro"/>
</dbReference>
<keyword evidence="1" id="KW-0547">Nucleotide-binding</keyword>
<dbReference type="Gene3D" id="1.10.8.60">
    <property type="match status" value="1"/>
</dbReference>
<dbReference type="PRINTS" id="PR01590">
    <property type="entry name" value="HTHFIS"/>
</dbReference>
<dbReference type="PROSITE" id="PS50045">
    <property type="entry name" value="SIGMA54_INTERACT_4"/>
    <property type="match status" value="1"/>
</dbReference>
<dbReference type="SMART" id="SM00382">
    <property type="entry name" value="AAA"/>
    <property type="match status" value="1"/>
</dbReference>
<evidence type="ECO:0000256" key="4">
    <source>
        <dbReference type="ARBA" id="ARBA00023015"/>
    </source>
</evidence>
<proteinExistence type="predicted"/>
<dbReference type="GO" id="GO:0005524">
    <property type="term" value="F:ATP binding"/>
    <property type="evidence" value="ECO:0007669"/>
    <property type="project" value="UniProtKB-KW"/>
</dbReference>
<dbReference type="InterPro" id="IPR002197">
    <property type="entry name" value="HTH_Fis"/>
</dbReference>
<keyword evidence="10" id="KW-1185">Reference proteome</keyword>
<dbReference type="SUPFAM" id="SSF52540">
    <property type="entry name" value="P-loop containing nucleoside triphosphate hydrolases"/>
    <property type="match status" value="1"/>
</dbReference>
<organism evidence="9 10">
    <name type="scientific">Pseudoroseicyclus tamaricis</name>
    <dbReference type="NCBI Taxonomy" id="2705421"/>
    <lineage>
        <taxon>Bacteria</taxon>
        <taxon>Pseudomonadati</taxon>
        <taxon>Pseudomonadota</taxon>
        <taxon>Alphaproteobacteria</taxon>
        <taxon>Rhodobacterales</taxon>
        <taxon>Paracoccaceae</taxon>
        <taxon>Pseudoroseicyclus</taxon>
    </lineage>
</organism>
<accession>A0A6B2JSA6</accession>
<keyword evidence="6" id="KW-0597">Phosphoprotein</keyword>
<dbReference type="PANTHER" id="PTHR32071">
    <property type="entry name" value="TRANSCRIPTIONAL REGULATORY PROTEIN"/>
    <property type="match status" value="1"/>
</dbReference>
<evidence type="ECO:0000256" key="3">
    <source>
        <dbReference type="ARBA" id="ARBA00023012"/>
    </source>
</evidence>